<sequence length="91" mass="10194">MRWVLKNRSLLRFFHAIEIMLGVHLHRLGGVFRYADDIGAAGPFPYSFGCQHSIAAATGRLHTRLLGIGGLRQQIWTADLHRGDGRQSAVR</sequence>
<gene>
    <name evidence="1" type="ORF">O987_20845</name>
</gene>
<reference evidence="1 2" key="1">
    <citation type="journal article" date="2014" name="Genome Announc.">
        <title>Complete Genome Sequence of Polychlorinated Biphenyl Degrader Comamonas testosteroni TK102 (NBRC 109938).</title>
        <authorList>
            <person name="Fukuda K."/>
            <person name="Hosoyama A."/>
            <person name="Tsuchikane K."/>
            <person name="Ohji S."/>
            <person name="Yamazoe A."/>
            <person name="Fujita N."/>
            <person name="Shintani M."/>
            <person name="Kimbara K."/>
        </authorList>
    </citation>
    <scope>NUCLEOTIDE SEQUENCE [LARGE SCALE GENOMIC DNA]</scope>
    <source>
        <strain evidence="1">TK102</strain>
    </source>
</reference>
<organism evidence="1 2">
    <name type="scientific">Comamonas testosteroni TK102</name>
    <dbReference type="NCBI Taxonomy" id="1392005"/>
    <lineage>
        <taxon>Bacteria</taxon>
        <taxon>Pseudomonadati</taxon>
        <taxon>Pseudomonadota</taxon>
        <taxon>Betaproteobacteria</taxon>
        <taxon>Burkholderiales</taxon>
        <taxon>Comamonadaceae</taxon>
        <taxon>Comamonas</taxon>
    </lineage>
</organism>
<dbReference type="EMBL" id="CP006704">
    <property type="protein sequence ID" value="AIJ48262.1"/>
    <property type="molecule type" value="Genomic_DNA"/>
</dbReference>
<dbReference type="AlphaFoldDB" id="A0A076PXW9"/>
<name>A0A076PXW9_COMTE</name>
<evidence type="ECO:0000313" key="2">
    <source>
        <dbReference type="Proteomes" id="UP000028782"/>
    </source>
</evidence>
<evidence type="ECO:0000313" key="1">
    <source>
        <dbReference type="EMBL" id="AIJ48262.1"/>
    </source>
</evidence>
<dbReference type="Proteomes" id="UP000028782">
    <property type="component" value="Chromosome"/>
</dbReference>
<protein>
    <submittedName>
        <fullName evidence="1">Uncharacterized protein</fullName>
    </submittedName>
</protein>
<proteinExistence type="predicted"/>
<dbReference type="KEGG" id="ctes:O987_20845"/>
<accession>A0A076PXW9</accession>
<dbReference type="HOGENOM" id="CLU_2421873_0_0_4"/>